<dbReference type="RefSeq" id="WP_144092716.1">
    <property type="nucleotide sequence ID" value="NZ_VMHM01000015.1"/>
</dbReference>
<organism evidence="5 6">
    <name type="scientific">Gilliamella apicola</name>
    <dbReference type="NCBI Taxonomy" id="1196095"/>
    <lineage>
        <taxon>Bacteria</taxon>
        <taxon>Pseudomonadati</taxon>
        <taxon>Pseudomonadota</taxon>
        <taxon>Gammaproteobacteria</taxon>
        <taxon>Orbales</taxon>
        <taxon>Orbaceae</taxon>
        <taxon>Gilliamella</taxon>
    </lineage>
</organism>
<protein>
    <submittedName>
        <fullName evidence="5">Oxidoreductase</fullName>
    </submittedName>
</protein>
<name>A0A556S8Z7_9GAMM</name>
<keyword evidence="1" id="KW-1188">Viral release from host cell</keyword>
<dbReference type="Gene3D" id="3.40.50.300">
    <property type="entry name" value="P-loop containing nucleotide triphosphate hydrolases"/>
    <property type="match status" value="1"/>
</dbReference>
<proteinExistence type="predicted"/>
<reference evidence="5 6" key="1">
    <citation type="submission" date="2019-07" db="EMBL/GenBank/DDBJ databases">
        <title>Gilliamella genomes.</title>
        <authorList>
            <person name="Zheng H."/>
        </authorList>
    </citation>
    <scope>NUCLEOTIDE SEQUENCE [LARGE SCALE GENOMIC DNA]</scope>
    <source>
        <strain evidence="5 6">W8127</strain>
    </source>
</reference>
<evidence type="ECO:0000313" key="6">
    <source>
        <dbReference type="Proteomes" id="UP000319483"/>
    </source>
</evidence>
<dbReference type="Pfam" id="PF03237">
    <property type="entry name" value="Terminase_6N"/>
    <property type="match status" value="1"/>
</dbReference>
<feature type="compositionally biased region" description="Polar residues" evidence="2">
    <location>
        <begin position="108"/>
        <end position="128"/>
    </location>
</feature>
<feature type="domain" description="Terminase ATPase subunit N-terminal" evidence="3">
    <location>
        <begin position="16"/>
        <end position="71"/>
    </location>
</feature>
<evidence type="ECO:0000259" key="3">
    <source>
        <dbReference type="Pfam" id="PF06056"/>
    </source>
</evidence>
<dbReference type="Pfam" id="PF06056">
    <property type="entry name" value="Terminase_5"/>
    <property type="match status" value="1"/>
</dbReference>
<dbReference type="AlphaFoldDB" id="A0A556S8Z7"/>
<dbReference type="InterPro" id="IPR010332">
    <property type="entry name" value="ATPase_terminase-su_N"/>
</dbReference>
<evidence type="ECO:0000259" key="4">
    <source>
        <dbReference type="Pfam" id="PF17289"/>
    </source>
</evidence>
<gene>
    <name evidence="5" type="ORF">FPQ15_11025</name>
</gene>
<comment type="caution">
    <text evidence="5">The sequence shown here is derived from an EMBL/GenBank/DDBJ whole genome shotgun (WGS) entry which is preliminary data.</text>
</comment>
<dbReference type="Gene3D" id="3.30.420.240">
    <property type="match status" value="1"/>
</dbReference>
<sequence>MQNVKLLDHLISDNTEPRKSARSLYWAGYRIARIAELLDENVNTIYSWKRRDRWDDSTPLERVNGVLEAQLIHLVIKPNKEGKDFKEIDLLSRQLERTARIEKYKNGGNETDLNPNIANRNSAPKQKPKTNLLTDAQIEKLNELFNEGLYEHQRIWYRAGINHRIRNINKSRQIGATMYFSHEGAIDAVNTGRDQIYLSASKAQAFQSRQYIVDFFHGIDMDLKGDVIHFPHNDARIRFLGTNSKTAQSYHGNVYLDEYFWISRFLEFRKVASAMASQKRWRQTYLSTPSSITHEAYKFWTGQLFNKGRRKEEQINIDVSHKALKNGAVCADGQWRQIVTIEDAERLGFDLFDINQLRLEYSPDEFSNLFLCQFIDDSASVFPLSSLQPCMVDSWDVWNDYKPFALRPLGDRPVWIGYDPSHTGDSAGCVVVAPPLVEGGKFRIVEKHQWTGMDFAAQAEAIRKMTERYNVTYIGIDATGLGEGVYQLVKQFYPAAVAFKYSIEIKQRLILKMQDVLRRQRLEFDAGWTDLAQAFMAIRKTLTASQRFITYVADRNDDISHADIAWATMHAIYNEPLESIGGANSSSGFIGVY</sequence>
<feature type="domain" description="Terminase large subunit gp17-like C-terminal" evidence="4">
    <location>
        <begin position="416"/>
        <end position="574"/>
    </location>
</feature>
<evidence type="ECO:0000256" key="1">
    <source>
        <dbReference type="ARBA" id="ARBA00022612"/>
    </source>
</evidence>
<dbReference type="Pfam" id="PF17289">
    <property type="entry name" value="Terminase_6C"/>
    <property type="match status" value="1"/>
</dbReference>
<dbReference type="EMBL" id="VMHM01000015">
    <property type="protein sequence ID" value="TSJ97632.1"/>
    <property type="molecule type" value="Genomic_DNA"/>
</dbReference>
<evidence type="ECO:0000313" key="5">
    <source>
        <dbReference type="EMBL" id="TSJ97632.1"/>
    </source>
</evidence>
<dbReference type="Proteomes" id="UP000319483">
    <property type="component" value="Unassembled WGS sequence"/>
</dbReference>
<feature type="region of interest" description="Disordered" evidence="2">
    <location>
        <begin position="106"/>
        <end position="128"/>
    </location>
</feature>
<dbReference type="InterPro" id="IPR027417">
    <property type="entry name" value="P-loop_NTPase"/>
</dbReference>
<evidence type="ECO:0000256" key="2">
    <source>
        <dbReference type="SAM" id="MobiDB-lite"/>
    </source>
</evidence>
<accession>A0A556S8Z7</accession>
<dbReference type="InterPro" id="IPR035421">
    <property type="entry name" value="Terminase_6C"/>
</dbReference>